<proteinExistence type="predicted"/>
<gene>
    <name evidence="2" type="ORF">HNQ03_002480</name>
</gene>
<dbReference type="Proteomes" id="UP000610746">
    <property type="component" value="Unassembled WGS sequence"/>
</dbReference>
<feature type="transmembrane region" description="Helical" evidence="1">
    <location>
        <begin position="73"/>
        <end position="92"/>
    </location>
</feature>
<sequence>MNLKSLSNILQYVIAAVWLANGLFCKVLNLIPRHQEIVARILGEEYASIFTILIGFSEIAMAIWILSKYFWKLNAILQIGIIILMNILEFILAPDLLLWGRFNILFALLFALLIYYQNFVLKPKISFLK</sequence>
<dbReference type="AlphaFoldDB" id="A0A8J8K9A1"/>
<name>A0A8J8K9A1_9FLAO</name>
<feature type="transmembrane region" description="Helical" evidence="1">
    <location>
        <begin position="46"/>
        <end position="66"/>
    </location>
</feature>
<keyword evidence="1" id="KW-1133">Transmembrane helix</keyword>
<evidence type="ECO:0000313" key="2">
    <source>
        <dbReference type="EMBL" id="NRS93391.1"/>
    </source>
</evidence>
<feature type="transmembrane region" description="Helical" evidence="1">
    <location>
        <begin position="98"/>
        <end position="116"/>
    </location>
</feature>
<dbReference type="EMBL" id="JABSNO010000020">
    <property type="protein sequence ID" value="NRS93391.1"/>
    <property type="molecule type" value="Genomic_DNA"/>
</dbReference>
<evidence type="ECO:0000313" key="3">
    <source>
        <dbReference type="Proteomes" id="UP000610746"/>
    </source>
</evidence>
<reference evidence="2" key="1">
    <citation type="submission" date="2020-05" db="EMBL/GenBank/DDBJ databases">
        <title>Genomic Encyclopedia of Type Strains, Phase IV (KMG-V): Genome sequencing to study the core and pangenomes of soil and plant-associated prokaryotes.</title>
        <authorList>
            <person name="Whitman W."/>
        </authorList>
    </citation>
    <scope>NUCLEOTIDE SEQUENCE</scope>
    <source>
        <strain evidence="2">16F</strain>
    </source>
</reference>
<comment type="caution">
    <text evidence="2">The sequence shown here is derived from an EMBL/GenBank/DDBJ whole genome shotgun (WGS) entry which is preliminary data.</text>
</comment>
<dbReference type="Pfam" id="PF13781">
    <property type="entry name" value="DoxX_3"/>
    <property type="match status" value="1"/>
</dbReference>
<evidence type="ECO:0008006" key="4">
    <source>
        <dbReference type="Google" id="ProtNLM"/>
    </source>
</evidence>
<keyword evidence="3" id="KW-1185">Reference proteome</keyword>
<organism evidence="2 3">
    <name type="scientific">Frigoriflavimonas asaccharolytica</name>
    <dbReference type="NCBI Taxonomy" id="2735899"/>
    <lineage>
        <taxon>Bacteria</taxon>
        <taxon>Pseudomonadati</taxon>
        <taxon>Bacteroidota</taxon>
        <taxon>Flavobacteriia</taxon>
        <taxon>Flavobacteriales</taxon>
        <taxon>Weeksellaceae</taxon>
        <taxon>Frigoriflavimonas</taxon>
    </lineage>
</organism>
<dbReference type="InterPro" id="IPR025695">
    <property type="entry name" value="DoxX-like"/>
</dbReference>
<protein>
    <recommendedName>
        <fullName evidence="4">DoxX-like protein</fullName>
    </recommendedName>
</protein>
<feature type="transmembrane region" description="Helical" evidence="1">
    <location>
        <begin position="12"/>
        <end position="31"/>
    </location>
</feature>
<keyword evidence="1" id="KW-0812">Transmembrane</keyword>
<evidence type="ECO:0000256" key="1">
    <source>
        <dbReference type="SAM" id="Phobius"/>
    </source>
</evidence>
<accession>A0A8J8K9A1</accession>
<keyword evidence="1" id="KW-0472">Membrane</keyword>
<dbReference type="RefSeq" id="WP_173779955.1">
    <property type="nucleotide sequence ID" value="NZ_JABSNO010000020.1"/>
</dbReference>